<reference evidence="1 2" key="1">
    <citation type="submission" date="2021-10" db="EMBL/GenBank/DDBJ databases">
        <title>Isolation and characterization of Pseudomonas aeruginosa and its virulent bacteriophages.</title>
        <authorList>
            <person name="Li N."/>
        </authorList>
    </citation>
    <scope>NUCLEOTIDE SEQUENCE [LARGE SCALE GENOMIC DNA]</scope>
</reference>
<name>A0AAE9C9E6_9CAUD</name>
<proteinExistence type="predicted"/>
<sequence>MGDKTVVYRVECRNGEGPYVNYGMEIDTSSTPERPVPEHDGIPDVRHFEYFAFTSPKQLDDWFGDYYSNLTEHSSASIKMYEVDRQHVRTGIRQCVFRKDAAVCVEWPSSKTNRRQAKPQTRRLTMNKPMNTFAYAHYVARMDKASGTSLPYATLFRIALRNAYRKPGVRQYDCAALVEDIKARELVQKRIRAEKAVVMAAVMRAIRTGFTVSVKDGSDGEWVVKKSTDIKEISDSLQSTDEDIIRFRKGDGPDNIVGSMWAIYGNSAGEVIADWTENATMAMIMAPAERKMEKYAEIGI</sequence>
<evidence type="ECO:0000313" key="1">
    <source>
        <dbReference type="EMBL" id="UGL61669.1"/>
    </source>
</evidence>
<keyword evidence="2" id="KW-1185">Reference proteome</keyword>
<dbReference type="EMBL" id="OK539826">
    <property type="protein sequence ID" value="UGL61669.1"/>
    <property type="molecule type" value="Genomic_DNA"/>
</dbReference>
<dbReference type="GeneID" id="80101890"/>
<dbReference type="KEGG" id="vg:80101890"/>
<protein>
    <submittedName>
        <fullName evidence="1">Uncharacterized protein</fullName>
    </submittedName>
</protein>
<evidence type="ECO:0000313" key="2">
    <source>
        <dbReference type="Proteomes" id="UP000828671"/>
    </source>
</evidence>
<dbReference type="Proteomes" id="UP000828671">
    <property type="component" value="Segment"/>
</dbReference>
<dbReference type="RefSeq" id="YP_010765051.1">
    <property type="nucleotide sequence ID" value="NC_073620.1"/>
</dbReference>
<accession>A0AAE9C9E6</accession>
<organism evidence="1 2">
    <name type="scientific">Pseudomonas phage phipa10</name>
    <dbReference type="NCBI Taxonomy" id="2894297"/>
    <lineage>
        <taxon>Viruses</taxon>
        <taxon>Duplodnaviria</taxon>
        <taxon>Heunggongvirae</taxon>
        <taxon>Uroviricota</taxon>
        <taxon>Caudoviricetes</taxon>
        <taxon>Vandenendeviridae</taxon>
        <taxon>Skurskavirinae</taxon>
        <taxon>Pakpunavirus</taxon>
        <taxon>Pakpunavirus phipa10</taxon>
    </lineage>
</organism>